<proteinExistence type="predicted"/>
<keyword evidence="3" id="KW-1185">Reference proteome</keyword>
<keyword evidence="1" id="KW-0812">Transmembrane</keyword>
<protein>
    <submittedName>
        <fullName evidence="2">Uncharacterized protein</fullName>
    </submittedName>
</protein>
<dbReference type="InParanoid" id="A0A0D0DES2"/>
<dbReference type="STRING" id="930991.A0A0D0DES2"/>
<keyword evidence="1" id="KW-0472">Membrane</keyword>
<dbReference type="EMBL" id="KN825535">
    <property type="protein sequence ID" value="KIK88623.1"/>
    <property type="molecule type" value="Genomic_DNA"/>
</dbReference>
<gene>
    <name evidence="2" type="ORF">PAXRUDRAFT_152240</name>
</gene>
<accession>A0A0D0DES2</accession>
<dbReference type="AlphaFoldDB" id="A0A0D0DES2"/>
<evidence type="ECO:0000313" key="3">
    <source>
        <dbReference type="Proteomes" id="UP000054538"/>
    </source>
</evidence>
<dbReference type="OrthoDB" id="3187773at2759"/>
<evidence type="ECO:0000313" key="2">
    <source>
        <dbReference type="EMBL" id="KIK88623.1"/>
    </source>
</evidence>
<organism evidence="2 3">
    <name type="scientific">Paxillus rubicundulus Ve08.2h10</name>
    <dbReference type="NCBI Taxonomy" id="930991"/>
    <lineage>
        <taxon>Eukaryota</taxon>
        <taxon>Fungi</taxon>
        <taxon>Dikarya</taxon>
        <taxon>Basidiomycota</taxon>
        <taxon>Agaricomycotina</taxon>
        <taxon>Agaricomycetes</taxon>
        <taxon>Agaricomycetidae</taxon>
        <taxon>Boletales</taxon>
        <taxon>Paxilineae</taxon>
        <taxon>Paxillaceae</taxon>
        <taxon>Paxillus</taxon>
    </lineage>
</organism>
<evidence type="ECO:0000256" key="1">
    <source>
        <dbReference type="SAM" id="Phobius"/>
    </source>
</evidence>
<name>A0A0D0DES2_9AGAM</name>
<reference evidence="2 3" key="1">
    <citation type="submission" date="2014-04" db="EMBL/GenBank/DDBJ databases">
        <authorList>
            <consortium name="DOE Joint Genome Institute"/>
            <person name="Kuo A."/>
            <person name="Kohler A."/>
            <person name="Jargeat P."/>
            <person name="Nagy L.G."/>
            <person name="Floudas D."/>
            <person name="Copeland A."/>
            <person name="Barry K.W."/>
            <person name="Cichocki N."/>
            <person name="Veneault-Fourrey C."/>
            <person name="LaButti K."/>
            <person name="Lindquist E.A."/>
            <person name="Lipzen A."/>
            <person name="Lundell T."/>
            <person name="Morin E."/>
            <person name="Murat C."/>
            <person name="Sun H."/>
            <person name="Tunlid A."/>
            <person name="Henrissat B."/>
            <person name="Grigoriev I.V."/>
            <person name="Hibbett D.S."/>
            <person name="Martin F."/>
            <person name="Nordberg H.P."/>
            <person name="Cantor M.N."/>
            <person name="Hua S.X."/>
        </authorList>
    </citation>
    <scope>NUCLEOTIDE SEQUENCE [LARGE SCALE GENOMIC DNA]</scope>
    <source>
        <strain evidence="2 3">Ve08.2h10</strain>
    </source>
</reference>
<feature type="transmembrane region" description="Helical" evidence="1">
    <location>
        <begin position="41"/>
        <end position="65"/>
    </location>
</feature>
<dbReference type="HOGENOM" id="CLU_006344_16_0_1"/>
<keyword evidence="1" id="KW-1133">Transmembrane helix</keyword>
<dbReference type="Proteomes" id="UP000054538">
    <property type="component" value="Unassembled WGS sequence"/>
</dbReference>
<sequence>MQTEYICSTPLWRNEGPRFNCVFVGINLDNPEETGISSYDITYVLMFFSFTFQGVLYPCAAIWWFNKIGDSPNEDTGMWMVHPDFLPNHSPHTTSWCSSSRVHCTLSDTVYHTAHLAPIYGSKEIPNDIKPYHSYDTFQAFFVNKYAGYHAFKIAG</sequence>
<reference evidence="3" key="2">
    <citation type="submission" date="2015-01" db="EMBL/GenBank/DDBJ databases">
        <title>Evolutionary Origins and Diversification of the Mycorrhizal Mutualists.</title>
        <authorList>
            <consortium name="DOE Joint Genome Institute"/>
            <consortium name="Mycorrhizal Genomics Consortium"/>
            <person name="Kohler A."/>
            <person name="Kuo A."/>
            <person name="Nagy L.G."/>
            <person name="Floudas D."/>
            <person name="Copeland A."/>
            <person name="Barry K.W."/>
            <person name="Cichocki N."/>
            <person name="Veneault-Fourrey C."/>
            <person name="LaButti K."/>
            <person name="Lindquist E.A."/>
            <person name="Lipzen A."/>
            <person name="Lundell T."/>
            <person name="Morin E."/>
            <person name="Murat C."/>
            <person name="Riley R."/>
            <person name="Ohm R."/>
            <person name="Sun H."/>
            <person name="Tunlid A."/>
            <person name="Henrissat B."/>
            <person name="Grigoriev I.V."/>
            <person name="Hibbett D.S."/>
            <person name="Martin F."/>
        </authorList>
    </citation>
    <scope>NUCLEOTIDE SEQUENCE [LARGE SCALE GENOMIC DNA]</scope>
    <source>
        <strain evidence="3">Ve08.2h10</strain>
    </source>
</reference>